<feature type="compositionally biased region" description="Basic residues" evidence="1">
    <location>
        <begin position="1"/>
        <end position="10"/>
    </location>
</feature>
<organism evidence="2">
    <name type="scientific">Arundo donax</name>
    <name type="common">Giant reed</name>
    <name type="synonym">Donax arundinaceus</name>
    <dbReference type="NCBI Taxonomy" id="35708"/>
    <lineage>
        <taxon>Eukaryota</taxon>
        <taxon>Viridiplantae</taxon>
        <taxon>Streptophyta</taxon>
        <taxon>Embryophyta</taxon>
        <taxon>Tracheophyta</taxon>
        <taxon>Spermatophyta</taxon>
        <taxon>Magnoliopsida</taxon>
        <taxon>Liliopsida</taxon>
        <taxon>Poales</taxon>
        <taxon>Poaceae</taxon>
        <taxon>PACMAD clade</taxon>
        <taxon>Arundinoideae</taxon>
        <taxon>Arundineae</taxon>
        <taxon>Arundo</taxon>
    </lineage>
</organism>
<evidence type="ECO:0000256" key="1">
    <source>
        <dbReference type="SAM" id="MobiDB-lite"/>
    </source>
</evidence>
<reference evidence="2" key="2">
    <citation type="journal article" date="2015" name="Data Brief">
        <title>Shoot transcriptome of the giant reed, Arundo donax.</title>
        <authorList>
            <person name="Barrero R.A."/>
            <person name="Guerrero F.D."/>
            <person name="Moolhuijzen P."/>
            <person name="Goolsby J.A."/>
            <person name="Tidwell J."/>
            <person name="Bellgard S.E."/>
            <person name="Bellgard M.I."/>
        </authorList>
    </citation>
    <scope>NUCLEOTIDE SEQUENCE</scope>
    <source>
        <tissue evidence="2">Shoot tissue taken approximately 20 cm above the soil surface</tissue>
    </source>
</reference>
<feature type="region of interest" description="Disordered" evidence="1">
    <location>
        <begin position="1"/>
        <end position="25"/>
    </location>
</feature>
<proteinExistence type="predicted"/>
<dbReference type="AlphaFoldDB" id="A0A0A9GP55"/>
<evidence type="ECO:0000313" key="2">
    <source>
        <dbReference type="EMBL" id="JAE25159.1"/>
    </source>
</evidence>
<reference evidence="2" key="1">
    <citation type="submission" date="2014-09" db="EMBL/GenBank/DDBJ databases">
        <authorList>
            <person name="Magalhaes I.L.F."/>
            <person name="Oliveira U."/>
            <person name="Santos F.R."/>
            <person name="Vidigal T.H.D.A."/>
            <person name="Brescovit A.D."/>
            <person name="Santos A.J."/>
        </authorList>
    </citation>
    <scope>NUCLEOTIDE SEQUENCE</scope>
    <source>
        <tissue evidence="2">Shoot tissue taken approximately 20 cm above the soil surface</tissue>
    </source>
</reference>
<sequence>MALSPRRRAARGAGTGGSTSHWLPSSGRMQLKPLCYLGQLIMRLEALPSQGSEGQQRQ</sequence>
<accession>A0A0A9GP55</accession>
<name>A0A0A9GP55_ARUDO</name>
<protein>
    <submittedName>
        <fullName evidence="2">Uncharacterized protein</fullName>
    </submittedName>
</protein>
<dbReference type="EMBL" id="GBRH01172737">
    <property type="protein sequence ID" value="JAE25159.1"/>
    <property type="molecule type" value="Transcribed_RNA"/>
</dbReference>